<sequence length="386" mass="44535">MNCTVSHDLYIHNLNYIRWCANAFGMDVMAPNFKPNWKTFIAVGIVSIALFGQFYSVWYFWNDVVKLMESTALYALILQGCTKFYTGLRYYDFFIAMYGRLDRLHQEHRTHPKNNAALLLLMQRIYLLTRLIGVQYAFSASVFGLIPPLAYLVTGERMLCVSLVIPFTDPTIPSHYFLNLAWQYYMLMLAIAGFSAAESIILLFVGSLAGYADILKNEIDELNTILQDAERTDDRSMVKKKIHDIACLHQRILEYENDLEERYYLNNFVQVFSIVLTLGGALFLCLVTNSISMYTLAISGVIQLFELCLLGTILSVKNEEIEATFYNSLWYLMDRSEKSTFLILFHRSQHAVEMTVANMGSLNIVLFVTILRKIYGFSMMLMNFYE</sequence>
<dbReference type="EMBL" id="KE525330">
    <property type="protein sequence ID" value="KFB47253.1"/>
    <property type="molecule type" value="Genomic_DNA"/>
</dbReference>
<protein>
    <submittedName>
        <fullName evidence="11">AGAP010505-PA-like protein</fullName>
    </submittedName>
</protein>
<dbReference type="VEuPathDB" id="VectorBase:ASIS017492"/>
<proteinExistence type="predicted"/>
<dbReference type="Proteomes" id="UP000030765">
    <property type="component" value="Unassembled WGS sequence"/>
</dbReference>
<dbReference type="PANTHER" id="PTHR21137:SF35">
    <property type="entry name" value="ODORANT RECEPTOR 19A-RELATED"/>
    <property type="match status" value="1"/>
</dbReference>
<evidence type="ECO:0000256" key="1">
    <source>
        <dbReference type="ARBA" id="ARBA00004651"/>
    </source>
</evidence>
<name>A0A084WAK9_ANOSI</name>
<keyword evidence="5" id="KW-0552">Olfaction</keyword>
<feature type="transmembrane region" description="Helical" evidence="10">
    <location>
        <begin position="39"/>
        <end position="61"/>
    </location>
</feature>
<dbReference type="AlphaFoldDB" id="A0A084WAK9"/>
<keyword evidence="2" id="KW-1003">Cell membrane</keyword>
<dbReference type="STRING" id="74873.A0A084WAK9"/>
<keyword evidence="3" id="KW-0716">Sensory transduction</keyword>
<evidence type="ECO:0000256" key="4">
    <source>
        <dbReference type="ARBA" id="ARBA00022692"/>
    </source>
</evidence>
<keyword evidence="4 10" id="KW-0812">Transmembrane</keyword>
<reference evidence="12" key="2">
    <citation type="submission" date="2020-05" db="UniProtKB">
        <authorList>
            <consortium name="EnsemblMetazoa"/>
        </authorList>
    </citation>
    <scope>IDENTIFICATION</scope>
</reference>
<keyword evidence="8" id="KW-0675">Receptor</keyword>
<evidence type="ECO:0000256" key="3">
    <source>
        <dbReference type="ARBA" id="ARBA00022606"/>
    </source>
</evidence>
<dbReference type="GO" id="GO:0005549">
    <property type="term" value="F:odorant binding"/>
    <property type="evidence" value="ECO:0007669"/>
    <property type="project" value="InterPro"/>
</dbReference>
<keyword evidence="6 10" id="KW-1133">Transmembrane helix</keyword>
<keyword evidence="13" id="KW-1185">Reference proteome</keyword>
<evidence type="ECO:0000256" key="6">
    <source>
        <dbReference type="ARBA" id="ARBA00022989"/>
    </source>
</evidence>
<reference evidence="11 13" key="1">
    <citation type="journal article" date="2014" name="BMC Genomics">
        <title>Genome sequence of Anopheles sinensis provides insight into genetics basis of mosquito competence for malaria parasites.</title>
        <authorList>
            <person name="Zhou D."/>
            <person name="Zhang D."/>
            <person name="Ding G."/>
            <person name="Shi L."/>
            <person name="Hou Q."/>
            <person name="Ye Y."/>
            <person name="Xu Y."/>
            <person name="Zhou H."/>
            <person name="Xiong C."/>
            <person name="Li S."/>
            <person name="Yu J."/>
            <person name="Hong S."/>
            <person name="Yu X."/>
            <person name="Zou P."/>
            <person name="Chen C."/>
            <person name="Chang X."/>
            <person name="Wang W."/>
            <person name="Lv Y."/>
            <person name="Sun Y."/>
            <person name="Ma L."/>
            <person name="Shen B."/>
            <person name="Zhu C."/>
        </authorList>
    </citation>
    <scope>NUCLEOTIDE SEQUENCE [LARGE SCALE GENOMIC DNA]</scope>
</reference>
<evidence type="ECO:0000313" key="13">
    <source>
        <dbReference type="Proteomes" id="UP000030765"/>
    </source>
</evidence>
<organism evidence="11">
    <name type="scientific">Anopheles sinensis</name>
    <name type="common">Mosquito</name>
    <dbReference type="NCBI Taxonomy" id="74873"/>
    <lineage>
        <taxon>Eukaryota</taxon>
        <taxon>Metazoa</taxon>
        <taxon>Ecdysozoa</taxon>
        <taxon>Arthropoda</taxon>
        <taxon>Hexapoda</taxon>
        <taxon>Insecta</taxon>
        <taxon>Pterygota</taxon>
        <taxon>Neoptera</taxon>
        <taxon>Endopterygota</taxon>
        <taxon>Diptera</taxon>
        <taxon>Nematocera</taxon>
        <taxon>Culicoidea</taxon>
        <taxon>Culicidae</taxon>
        <taxon>Anophelinae</taxon>
        <taxon>Anopheles</taxon>
    </lineage>
</organism>
<accession>A0A084WAK9</accession>
<dbReference type="PANTHER" id="PTHR21137">
    <property type="entry name" value="ODORANT RECEPTOR"/>
    <property type="match status" value="1"/>
</dbReference>
<evidence type="ECO:0000256" key="8">
    <source>
        <dbReference type="ARBA" id="ARBA00023170"/>
    </source>
</evidence>
<evidence type="ECO:0000256" key="9">
    <source>
        <dbReference type="ARBA" id="ARBA00023224"/>
    </source>
</evidence>
<dbReference type="EMBL" id="ATLV01022202">
    <property type="status" value="NOT_ANNOTATED_CDS"/>
    <property type="molecule type" value="Genomic_DNA"/>
</dbReference>
<dbReference type="Pfam" id="PF02949">
    <property type="entry name" value="7tm_6"/>
    <property type="match status" value="1"/>
</dbReference>
<gene>
    <name evidence="11" type="ORF">ZHAS_00015277</name>
</gene>
<feature type="transmembrane region" description="Helical" evidence="10">
    <location>
        <begin position="184"/>
        <end position="212"/>
    </location>
</feature>
<evidence type="ECO:0000256" key="2">
    <source>
        <dbReference type="ARBA" id="ARBA00022475"/>
    </source>
</evidence>
<evidence type="ECO:0000256" key="7">
    <source>
        <dbReference type="ARBA" id="ARBA00023136"/>
    </source>
</evidence>
<feature type="transmembrane region" description="Helical" evidence="10">
    <location>
        <begin position="268"/>
        <end position="287"/>
    </location>
</feature>
<comment type="subcellular location">
    <subcellularLocation>
        <location evidence="1">Cell membrane</location>
        <topology evidence="1">Multi-pass membrane protein</topology>
    </subcellularLocation>
</comment>
<dbReference type="OrthoDB" id="7757313at2759"/>
<dbReference type="GO" id="GO:0004984">
    <property type="term" value="F:olfactory receptor activity"/>
    <property type="evidence" value="ECO:0007669"/>
    <property type="project" value="InterPro"/>
</dbReference>
<dbReference type="GO" id="GO:0007165">
    <property type="term" value="P:signal transduction"/>
    <property type="evidence" value="ECO:0007669"/>
    <property type="project" value="UniProtKB-KW"/>
</dbReference>
<keyword evidence="9" id="KW-0807">Transducer</keyword>
<evidence type="ECO:0000313" key="12">
    <source>
        <dbReference type="EnsemblMetazoa" id="ASIC015277-PA"/>
    </source>
</evidence>
<dbReference type="VEuPathDB" id="VectorBase:ASIC015277"/>
<dbReference type="EnsemblMetazoa" id="ASIC015277-RA">
    <property type="protein sequence ID" value="ASIC015277-PA"/>
    <property type="gene ID" value="ASIC015277"/>
</dbReference>
<dbReference type="OMA" id="VREICVQ"/>
<evidence type="ECO:0000256" key="5">
    <source>
        <dbReference type="ARBA" id="ARBA00022725"/>
    </source>
</evidence>
<evidence type="ECO:0000313" key="11">
    <source>
        <dbReference type="EMBL" id="KFB47253.1"/>
    </source>
</evidence>
<dbReference type="InterPro" id="IPR004117">
    <property type="entry name" value="7tm6_olfct_rcpt"/>
</dbReference>
<feature type="transmembrane region" description="Helical" evidence="10">
    <location>
        <begin position="364"/>
        <end position="385"/>
    </location>
</feature>
<evidence type="ECO:0000256" key="10">
    <source>
        <dbReference type="SAM" id="Phobius"/>
    </source>
</evidence>
<dbReference type="GO" id="GO:0005886">
    <property type="term" value="C:plasma membrane"/>
    <property type="evidence" value="ECO:0007669"/>
    <property type="project" value="UniProtKB-SubCell"/>
</dbReference>
<keyword evidence="7 10" id="KW-0472">Membrane</keyword>